<dbReference type="EMBL" id="JACJPW010000048">
    <property type="protein sequence ID" value="MBD2183088.1"/>
    <property type="molecule type" value="Genomic_DNA"/>
</dbReference>
<proteinExistence type="predicted"/>
<dbReference type="GO" id="GO:0043886">
    <property type="term" value="F:structural constituent of carboxysome shell"/>
    <property type="evidence" value="ECO:0007669"/>
    <property type="project" value="UniProtKB-ARBA"/>
</dbReference>
<comment type="caution">
    <text evidence="2">The sequence shown here is derived from an EMBL/GenBank/DDBJ whole genome shotgun (WGS) entry which is preliminary data.</text>
</comment>
<evidence type="ECO:0000256" key="1">
    <source>
        <dbReference type="SAM" id="MobiDB-lite"/>
    </source>
</evidence>
<dbReference type="AlphaFoldDB" id="A0A926VG40"/>
<name>A0A926VG40_9CYAN</name>
<keyword evidence="2" id="KW-0808">Transferase</keyword>
<gene>
    <name evidence="2" type="ORF">H6G03_18815</name>
</gene>
<feature type="compositionally biased region" description="Polar residues" evidence="1">
    <location>
        <begin position="157"/>
        <end position="167"/>
    </location>
</feature>
<dbReference type="InterPro" id="IPR011004">
    <property type="entry name" value="Trimer_LpxA-like_sf"/>
</dbReference>
<dbReference type="RefSeq" id="WP_190466695.1">
    <property type="nucleotide sequence ID" value="NZ_JACJPW010000048.1"/>
</dbReference>
<evidence type="ECO:0000313" key="2">
    <source>
        <dbReference type="EMBL" id="MBD2183088.1"/>
    </source>
</evidence>
<dbReference type="SUPFAM" id="SSF51161">
    <property type="entry name" value="Trimeric LpxA-like enzymes"/>
    <property type="match status" value="1"/>
</dbReference>
<keyword evidence="3" id="KW-1185">Reference proteome</keyword>
<sequence length="235" mass="24419">MQLPPLQPLENLQYYVSGNVTIDPSAAIAPGVLLIADANSHIIIAARVCIGMGSIIDARNGTLEIEAGALLGTGVLVVGKGKIGAKACIGSAATIFNTSIAPRQAVPPGSIIGDSSRPLKEKPIPEVPTDSASVSQPNKTTLPTIVILPLAEKRQSVESSTPNTSAATLDPKDPTPEASASQTDTEVASTATLADSQETVRIQFAYGQAHLNRLLVTLFPQNQSLKPPRQDGKTD</sequence>
<dbReference type="GO" id="GO:0031470">
    <property type="term" value="C:carboxysome"/>
    <property type="evidence" value="ECO:0007669"/>
    <property type="project" value="UniProtKB-ARBA"/>
</dbReference>
<dbReference type="Gene3D" id="2.160.10.10">
    <property type="entry name" value="Hexapeptide repeat proteins"/>
    <property type="match status" value="1"/>
</dbReference>
<reference evidence="2" key="2">
    <citation type="submission" date="2020-08" db="EMBL/GenBank/DDBJ databases">
        <authorList>
            <person name="Chen M."/>
            <person name="Teng W."/>
            <person name="Zhao L."/>
            <person name="Hu C."/>
            <person name="Zhou Y."/>
            <person name="Han B."/>
            <person name="Song L."/>
            <person name="Shu W."/>
        </authorList>
    </citation>
    <scope>NUCLEOTIDE SEQUENCE</scope>
    <source>
        <strain evidence="2">FACHB-1375</strain>
    </source>
</reference>
<dbReference type="GO" id="GO:0016740">
    <property type="term" value="F:transferase activity"/>
    <property type="evidence" value="ECO:0007669"/>
    <property type="project" value="UniProtKB-KW"/>
</dbReference>
<accession>A0A926VG40</accession>
<feature type="region of interest" description="Disordered" evidence="1">
    <location>
        <begin position="153"/>
        <end position="185"/>
    </location>
</feature>
<dbReference type="Proteomes" id="UP000641646">
    <property type="component" value="Unassembled WGS sequence"/>
</dbReference>
<feature type="region of interest" description="Disordered" evidence="1">
    <location>
        <begin position="107"/>
        <end position="138"/>
    </location>
</feature>
<organism evidence="2 3">
    <name type="scientific">Aerosakkonema funiforme FACHB-1375</name>
    <dbReference type="NCBI Taxonomy" id="2949571"/>
    <lineage>
        <taxon>Bacteria</taxon>
        <taxon>Bacillati</taxon>
        <taxon>Cyanobacteriota</taxon>
        <taxon>Cyanophyceae</taxon>
        <taxon>Oscillatoriophycideae</taxon>
        <taxon>Aerosakkonematales</taxon>
        <taxon>Aerosakkonemataceae</taxon>
        <taxon>Aerosakkonema</taxon>
    </lineage>
</organism>
<reference evidence="2" key="1">
    <citation type="journal article" date="2015" name="ISME J.">
        <title>Draft Genome Sequence of Streptomyces incarnatus NRRL8089, which Produces the Nucleoside Antibiotic Sinefungin.</title>
        <authorList>
            <person name="Oshima K."/>
            <person name="Hattori M."/>
            <person name="Shimizu H."/>
            <person name="Fukuda K."/>
            <person name="Nemoto M."/>
            <person name="Inagaki K."/>
            <person name="Tamura T."/>
        </authorList>
    </citation>
    <scope>NUCLEOTIDE SEQUENCE</scope>
    <source>
        <strain evidence="2">FACHB-1375</strain>
    </source>
</reference>
<evidence type="ECO:0000313" key="3">
    <source>
        <dbReference type="Proteomes" id="UP000641646"/>
    </source>
</evidence>
<protein>
    <submittedName>
        <fullName evidence="2">Transferase</fullName>
    </submittedName>
</protein>